<accession>A0A3M8DW43</accession>
<feature type="transmembrane region" description="Helical" evidence="7">
    <location>
        <begin position="428"/>
        <end position="449"/>
    </location>
</feature>
<feature type="transmembrane region" description="Helical" evidence="7">
    <location>
        <begin position="398"/>
        <end position="416"/>
    </location>
</feature>
<dbReference type="AlphaFoldDB" id="A0A3M8DW43"/>
<evidence type="ECO:0000256" key="6">
    <source>
        <dbReference type="ARBA" id="ARBA00023136"/>
    </source>
</evidence>
<feature type="domain" description="Major facilitator superfamily (MFS) profile" evidence="8">
    <location>
        <begin position="8"/>
        <end position="454"/>
    </location>
</feature>
<feature type="transmembrane region" description="Helical" evidence="7">
    <location>
        <begin position="353"/>
        <end position="377"/>
    </location>
</feature>
<feature type="transmembrane region" description="Helical" evidence="7">
    <location>
        <begin position="42"/>
        <end position="61"/>
    </location>
</feature>
<evidence type="ECO:0000256" key="3">
    <source>
        <dbReference type="ARBA" id="ARBA00022475"/>
    </source>
</evidence>
<feature type="transmembrane region" description="Helical" evidence="7">
    <location>
        <begin position="73"/>
        <end position="92"/>
    </location>
</feature>
<dbReference type="PROSITE" id="PS50850">
    <property type="entry name" value="MFS"/>
    <property type="match status" value="1"/>
</dbReference>
<proteinExistence type="predicted"/>
<feature type="transmembrane region" description="Helical" evidence="7">
    <location>
        <begin position="131"/>
        <end position="153"/>
    </location>
</feature>
<dbReference type="PRINTS" id="PR01036">
    <property type="entry name" value="TCRTETB"/>
</dbReference>
<dbReference type="OrthoDB" id="9816041at2"/>
<dbReference type="GO" id="GO:0022857">
    <property type="term" value="F:transmembrane transporter activity"/>
    <property type="evidence" value="ECO:0007669"/>
    <property type="project" value="InterPro"/>
</dbReference>
<evidence type="ECO:0000256" key="4">
    <source>
        <dbReference type="ARBA" id="ARBA00022692"/>
    </source>
</evidence>
<dbReference type="CDD" id="cd17502">
    <property type="entry name" value="MFS_Azr1_MDR_like"/>
    <property type="match status" value="1"/>
</dbReference>
<comment type="subcellular location">
    <subcellularLocation>
        <location evidence="1">Cell membrane</location>
        <topology evidence="1">Multi-pass membrane protein</topology>
    </subcellularLocation>
</comment>
<dbReference type="SUPFAM" id="SSF103473">
    <property type="entry name" value="MFS general substrate transporter"/>
    <property type="match status" value="1"/>
</dbReference>
<dbReference type="Gene3D" id="1.20.1720.10">
    <property type="entry name" value="Multidrug resistance protein D"/>
    <property type="match status" value="1"/>
</dbReference>
<evidence type="ECO:0000256" key="5">
    <source>
        <dbReference type="ARBA" id="ARBA00022989"/>
    </source>
</evidence>
<feature type="transmembrane region" description="Helical" evidence="7">
    <location>
        <begin position="224"/>
        <end position="243"/>
    </location>
</feature>
<gene>
    <name evidence="9" type="ORF">EDM56_01145</name>
</gene>
<organism evidence="9 10">
    <name type="scientific">Brevibacillus fluminis</name>
    <dbReference type="NCBI Taxonomy" id="511487"/>
    <lineage>
        <taxon>Bacteria</taxon>
        <taxon>Bacillati</taxon>
        <taxon>Bacillota</taxon>
        <taxon>Bacilli</taxon>
        <taxon>Bacillales</taxon>
        <taxon>Paenibacillaceae</taxon>
        <taxon>Brevibacillus</taxon>
    </lineage>
</organism>
<dbReference type="EMBL" id="RHHQ01000003">
    <property type="protein sequence ID" value="RNB92336.1"/>
    <property type="molecule type" value="Genomic_DNA"/>
</dbReference>
<keyword evidence="10" id="KW-1185">Reference proteome</keyword>
<dbReference type="NCBIfam" id="TIGR00711">
    <property type="entry name" value="efflux_EmrB"/>
    <property type="match status" value="1"/>
</dbReference>
<dbReference type="RefSeq" id="WP_122916042.1">
    <property type="nucleotide sequence ID" value="NZ_RHHQ01000003.1"/>
</dbReference>
<dbReference type="InterPro" id="IPR036259">
    <property type="entry name" value="MFS_trans_sf"/>
</dbReference>
<dbReference type="PANTHER" id="PTHR23501:SF191">
    <property type="entry name" value="VACUOLAR BASIC AMINO ACID TRANSPORTER 4"/>
    <property type="match status" value="1"/>
</dbReference>
<evidence type="ECO:0000256" key="7">
    <source>
        <dbReference type="SAM" id="Phobius"/>
    </source>
</evidence>
<dbReference type="InterPro" id="IPR011701">
    <property type="entry name" value="MFS"/>
</dbReference>
<keyword evidence="6 7" id="KW-0472">Membrane</keyword>
<keyword evidence="4 7" id="KW-0812">Transmembrane</keyword>
<dbReference type="Pfam" id="PF07690">
    <property type="entry name" value="MFS_1"/>
    <property type="match status" value="1"/>
</dbReference>
<dbReference type="GO" id="GO:0005886">
    <property type="term" value="C:plasma membrane"/>
    <property type="evidence" value="ECO:0007669"/>
    <property type="project" value="UniProtKB-SubCell"/>
</dbReference>
<evidence type="ECO:0000313" key="9">
    <source>
        <dbReference type="EMBL" id="RNB92336.1"/>
    </source>
</evidence>
<dbReference type="Proteomes" id="UP000271031">
    <property type="component" value="Unassembled WGS sequence"/>
</dbReference>
<name>A0A3M8DW43_9BACL</name>
<feature type="transmembrane region" description="Helical" evidence="7">
    <location>
        <begin position="327"/>
        <end position="347"/>
    </location>
</feature>
<protein>
    <submittedName>
        <fullName evidence="9">DHA2 family efflux MFS transporter permease subunit</fullName>
    </submittedName>
</protein>
<keyword evidence="5 7" id="KW-1133">Transmembrane helix</keyword>
<feature type="transmembrane region" description="Helical" evidence="7">
    <location>
        <begin position="159"/>
        <end position="182"/>
    </location>
</feature>
<comment type="caution">
    <text evidence="9">The sequence shown here is derived from an EMBL/GenBank/DDBJ whole genome shotgun (WGS) entry which is preliminary data.</text>
</comment>
<feature type="transmembrane region" description="Helical" evidence="7">
    <location>
        <begin position="194"/>
        <end position="212"/>
    </location>
</feature>
<feature type="transmembrane region" description="Helical" evidence="7">
    <location>
        <begin position="98"/>
        <end position="119"/>
    </location>
</feature>
<evidence type="ECO:0000313" key="10">
    <source>
        <dbReference type="Proteomes" id="UP000271031"/>
    </source>
</evidence>
<dbReference type="Gene3D" id="1.20.1250.20">
    <property type="entry name" value="MFS general substrate transporter like domains"/>
    <property type="match status" value="1"/>
</dbReference>
<feature type="transmembrane region" description="Helical" evidence="7">
    <location>
        <begin position="295"/>
        <end position="315"/>
    </location>
</feature>
<dbReference type="InterPro" id="IPR004638">
    <property type="entry name" value="EmrB-like"/>
</dbReference>
<feature type="transmembrane region" description="Helical" evidence="7">
    <location>
        <begin position="263"/>
        <end position="283"/>
    </location>
</feature>
<dbReference type="PANTHER" id="PTHR23501">
    <property type="entry name" value="MAJOR FACILITATOR SUPERFAMILY"/>
    <property type="match status" value="1"/>
</dbReference>
<dbReference type="FunFam" id="1.20.1720.10:FF:000004">
    <property type="entry name" value="EmrB/QacA family drug resistance transporter"/>
    <property type="match status" value="1"/>
</dbReference>
<evidence type="ECO:0000256" key="1">
    <source>
        <dbReference type="ARBA" id="ARBA00004651"/>
    </source>
</evidence>
<keyword evidence="2" id="KW-0813">Transport</keyword>
<evidence type="ECO:0000256" key="2">
    <source>
        <dbReference type="ARBA" id="ARBA00022448"/>
    </source>
</evidence>
<evidence type="ECO:0000259" key="8">
    <source>
        <dbReference type="PROSITE" id="PS50850"/>
    </source>
</evidence>
<sequence length="460" mass="49686">MKDPRRKVLIALLVSTFLTAIESTVVSTAMPKIVRDLGESQYLSWIFSIYLLTMAVTTPIYGKLADLFGRKRVFMVGTGIFLVGSLLCGLSGSMFQLMVFRAVQGLGAGAVQPITMTILGDIFNQQERAKVMGLVSSMWGMAGIVGPLVGGFFVDYVSWHWIFYMNIPIGLASILLLAKFFSEKIVPKKINVDYVGASLFTISVSLFLYLLLAGGEGKQSAWDGNSLILLVISIVVFIGFLFVERRVPEPMLPMSLYKSKLNVFSQAVGFTQSILLIGAGAYLPLWIQDIHGHSATYAGFALLPESIGWLIAASFGGRLMLKRGYKLVSMIGAVFLIIAGIWLATVTPETPEWVIPAVIFVMGLGFGASFTAMTIAVQSSVSWQQRGVATGTLQFMRTMGQTVGVAILGVALNVFVSKGGEGALANGLMNVFMWMLIISVIGFALSLLLPKPAKQPEGAN</sequence>
<keyword evidence="3" id="KW-1003">Cell membrane</keyword>
<reference evidence="9 10" key="1">
    <citation type="submission" date="2018-10" db="EMBL/GenBank/DDBJ databases">
        <title>Phylogenomics of Brevibacillus.</title>
        <authorList>
            <person name="Dunlap C."/>
        </authorList>
    </citation>
    <scope>NUCLEOTIDE SEQUENCE [LARGE SCALE GENOMIC DNA]</scope>
    <source>
        <strain evidence="9 10">JCM 15716</strain>
    </source>
</reference>
<dbReference type="InterPro" id="IPR020846">
    <property type="entry name" value="MFS_dom"/>
</dbReference>